<dbReference type="EMBL" id="JAHQIW010004935">
    <property type="protein sequence ID" value="KAJ1364317.1"/>
    <property type="molecule type" value="Genomic_DNA"/>
</dbReference>
<comment type="caution">
    <text evidence="1">The sequence shown here is derived from an EMBL/GenBank/DDBJ whole genome shotgun (WGS) entry which is preliminary data.</text>
</comment>
<proteinExistence type="predicted"/>
<dbReference type="AlphaFoldDB" id="A0AAD5QWQ0"/>
<evidence type="ECO:0000313" key="2">
    <source>
        <dbReference type="Proteomes" id="UP001196413"/>
    </source>
</evidence>
<sequence>MEVAKSSSSVESNEFTSSVAEIWRTAALSEPQRFCHPLSVMRFPGNRVWAASIVGENPIAEPSNEPGMLNDTVGVKKSFARLLFRFVISSGEPIICTDPPLSFDLDVDEAVKKMKKHRDEYFYKVHVGFIQDASAAQLKRALLSQYCIALHQGVFPIRDATLVLQYHSKDQNLVNHFRTPSASYVTWLRNLLLLLTVITS</sequence>
<gene>
    <name evidence="1" type="ORF">KIN20_024389</name>
</gene>
<reference evidence="1" key="1">
    <citation type="submission" date="2021-06" db="EMBL/GenBank/DDBJ databases">
        <title>Parelaphostrongylus tenuis whole genome reference sequence.</title>
        <authorList>
            <person name="Garwood T.J."/>
            <person name="Larsen P.A."/>
            <person name="Fountain-Jones N.M."/>
            <person name="Garbe J.R."/>
            <person name="Macchietto M.G."/>
            <person name="Kania S.A."/>
            <person name="Gerhold R.W."/>
            <person name="Richards J.E."/>
            <person name="Wolf T.M."/>
        </authorList>
    </citation>
    <scope>NUCLEOTIDE SEQUENCE</scope>
    <source>
        <strain evidence="1">MNPRO001-30</strain>
        <tissue evidence="1">Meninges</tissue>
    </source>
</reference>
<protein>
    <submittedName>
        <fullName evidence="1">Uncharacterized protein</fullName>
    </submittedName>
</protein>
<keyword evidence="2" id="KW-1185">Reference proteome</keyword>
<accession>A0AAD5QWQ0</accession>
<evidence type="ECO:0000313" key="1">
    <source>
        <dbReference type="EMBL" id="KAJ1364317.1"/>
    </source>
</evidence>
<name>A0AAD5QWQ0_PARTN</name>
<organism evidence="1 2">
    <name type="scientific">Parelaphostrongylus tenuis</name>
    <name type="common">Meningeal worm</name>
    <dbReference type="NCBI Taxonomy" id="148309"/>
    <lineage>
        <taxon>Eukaryota</taxon>
        <taxon>Metazoa</taxon>
        <taxon>Ecdysozoa</taxon>
        <taxon>Nematoda</taxon>
        <taxon>Chromadorea</taxon>
        <taxon>Rhabditida</taxon>
        <taxon>Rhabditina</taxon>
        <taxon>Rhabditomorpha</taxon>
        <taxon>Strongyloidea</taxon>
        <taxon>Metastrongylidae</taxon>
        <taxon>Parelaphostrongylus</taxon>
    </lineage>
</organism>
<dbReference type="Proteomes" id="UP001196413">
    <property type="component" value="Unassembled WGS sequence"/>
</dbReference>